<organism evidence="1 2">
    <name type="scientific">Fonsecaea erecta</name>
    <dbReference type="NCBI Taxonomy" id="1367422"/>
    <lineage>
        <taxon>Eukaryota</taxon>
        <taxon>Fungi</taxon>
        <taxon>Dikarya</taxon>
        <taxon>Ascomycota</taxon>
        <taxon>Pezizomycotina</taxon>
        <taxon>Eurotiomycetes</taxon>
        <taxon>Chaetothyriomycetidae</taxon>
        <taxon>Chaetothyriales</taxon>
        <taxon>Herpotrichiellaceae</taxon>
        <taxon>Fonsecaea</taxon>
    </lineage>
</organism>
<accession>A0A178Z2U1</accession>
<evidence type="ECO:0008006" key="3">
    <source>
        <dbReference type="Google" id="ProtNLM"/>
    </source>
</evidence>
<evidence type="ECO:0000313" key="2">
    <source>
        <dbReference type="Proteomes" id="UP000078343"/>
    </source>
</evidence>
<dbReference type="EMBL" id="LVYI01000016">
    <property type="protein sequence ID" value="OAP54037.1"/>
    <property type="molecule type" value="Genomic_DNA"/>
</dbReference>
<dbReference type="OrthoDB" id="4500858at2759"/>
<keyword evidence="2" id="KW-1185">Reference proteome</keyword>
<dbReference type="GeneID" id="30015965"/>
<dbReference type="AlphaFoldDB" id="A0A178Z2U1"/>
<comment type="caution">
    <text evidence="1">The sequence shown here is derived from an EMBL/GenBank/DDBJ whole genome shotgun (WGS) entry which is preliminary data.</text>
</comment>
<dbReference type="RefSeq" id="XP_018687404.1">
    <property type="nucleotide sequence ID" value="XM_018843302.1"/>
</dbReference>
<dbReference type="Proteomes" id="UP000078343">
    <property type="component" value="Unassembled WGS sequence"/>
</dbReference>
<sequence length="123" mass="13979">MTCKPQTLKVLQYNTQKSREVMSVLLPRNAIGDYDILEIQGPYRNTFQNISHHPVKDRFHPPHFDSRDARILNNVGKKIVQGTWKSATSGVTFVFSTSMYQTAGICASTMFTADQVENPTYNH</sequence>
<gene>
    <name evidence="1" type="ORF">AYL99_11797</name>
</gene>
<dbReference type="SUPFAM" id="SSF56219">
    <property type="entry name" value="DNase I-like"/>
    <property type="match status" value="1"/>
</dbReference>
<evidence type="ECO:0000313" key="1">
    <source>
        <dbReference type="EMBL" id="OAP54037.1"/>
    </source>
</evidence>
<name>A0A178Z2U1_9EURO</name>
<reference evidence="1 2" key="1">
    <citation type="submission" date="2016-04" db="EMBL/GenBank/DDBJ databases">
        <title>Draft genome of Fonsecaea erecta CBS 125763.</title>
        <authorList>
            <person name="Weiss V.A."/>
            <person name="Vicente V.A."/>
            <person name="Raittz R.T."/>
            <person name="Moreno L.F."/>
            <person name="De Souza E.M."/>
            <person name="Pedrosa F.O."/>
            <person name="Steffens M.B."/>
            <person name="Faoro H."/>
            <person name="Tadra-Sfeir M.Z."/>
            <person name="Najafzadeh M.J."/>
            <person name="Felipe M.S."/>
            <person name="Teixeira M."/>
            <person name="Sun J."/>
            <person name="Xi L."/>
            <person name="Gomes R."/>
            <person name="De Azevedo C.M."/>
            <person name="Salgado C.G."/>
            <person name="Da Silva M.B."/>
            <person name="Nascimento M.F."/>
            <person name="Queiroz-Telles F."/>
            <person name="Attili D.S."/>
            <person name="Gorbushina A."/>
        </authorList>
    </citation>
    <scope>NUCLEOTIDE SEQUENCE [LARGE SCALE GENOMIC DNA]</scope>
    <source>
        <strain evidence="1 2">CBS 125763</strain>
    </source>
</reference>
<proteinExistence type="predicted"/>
<dbReference type="InterPro" id="IPR036691">
    <property type="entry name" value="Endo/exonu/phosph_ase_sf"/>
</dbReference>
<protein>
    <recommendedName>
        <fullName evidence="3">Endonuclease/exonuclease/phosphatase domain-containing protein</fullName>
    </recommendedName>
</protein>